<organism evidence="3 4">
    <name type="scientific">Plantactinospora veratri</name>
    <dbReference type="NCBI Taxonomy" id="1436122"/>
    <lineage>
        <taxon>Bacteria</taxon>
        <taxon>Bacillati</taxon>
        <taxon>Actinomycetota</taxon>
        <taxon>Actinomycetes</taxon>
        <taxon>Micromonosporales</taxon>
        <taxon>Micromonosporaceae</taxon>
        <taxon>Plantactinospora</taxon>
    </lineage>
</organism>
<keyword evidence="4" id="KW-1185">Reference proteome</keyword>
<sequence>MTGTGRRPEASGTGRQERTTDPRRLPETTGPGRLPETLGAGWAGTAVRIMSWVSGVGLLLIGVASWLIRPPYGVSLTATDSLAEINAVIVGLHLGIGGTILVLAGCRLHLVGVLLGTLSVAGLAAVRITEMLLGEDAATTRQWILLAPELAGLVLGAVLLVPRLPQLGALSAAAAQVERAAAGREANTGEAADRGPATDTVR</sequence>
<dbReference type="Proteomes" id="UP001339911">
    <property type="component" value="Unassembled WGS sequence"/>
</dbReference>
<feature type="transmembrane region" description="Helical" evidence="2">
    <location>
        <begin position="81"/>
        <end position="103"/>
    </location>
</feature>
<comment type="caution">
    <text evidence="3">The sequence shown here is derived from an EMBL/GenBank/DDBJ whole genome shotgun (WGS) entry which is preliminary data.</text>
</comment>
<accession>A0ABU7SJX4</accession>
<evidence type="ECO:0000313" key="4">
    <source>
        <dbReference type="Proteomes" id="UP001339911"/>
    </source>
</evidence>
<feature type="transmembrane region" description="Helical" evidence="2">
    <location>
        <begin position="110"/>
        <end position="128"/>
    </location>
</feature>
<name>A0ABU7SJX4_9ACTN</name>
<feature type="transmembrane region" description="Helical" evidence="2">
    <location>
        <begin position="49"/>
        <end position="69"/>
    </location>
</feature>
<reference evidence="3 4" key="1">
    <citation type="submission" date="2024-01" db="EMBL/GenBank/DDBJ databases">
        <title>Genome insights into Plantactinospora veratri sp. nov.</title>
        <authorList>
            <person name="Wang L."/>
        </authorList>
    </citation>
    <scope>NUCLEOTIDE SEQUENCE [LARGE SCALE GENOMIC DNA]</scope>
    <source>
        <strain evidence="3 4">NEAU-FHS4</strain>
    </source>
</reference>
<keyword evidence="2" id="KW-0472">Membrane</keyword>
<evidence type="ECO:0000256" key="2">
    <source>
        <dbReference type="SAM" id="Phobius"/>
    </source>
</evidence>
<evidence type="ECO:0000256" key="1">
    <source>
        <dbReference type="SAM" id="MobiDB-lite"/>
    </source>
</evidence>
<feature type="region of interest" description="Disordered" evidence="1">
    <location>
        <begin position="1"/>
        <end position="36"/>
    </location>
</feature>
<dbReference type="RefSeq" id="WP_331210453.1">
    <property type="nucleotide sequence ID" value="NZ_JAZGQL010000023.1"/>
</dbReference>
<evidence type="ECO:0008006" key="5">
    <source>
        <dbReference type="Google" id="ProtNLM"/>
    </source>
</evidence>
<gene>
    <name evidence="3" type="ORF">V1634_25700</name>
</gene>
<keyword evidence="2" id="KW-0812">Transmembrane</keyword>
<feature type="transmembrane region" description="Helical" evidence="2">
    <location>
        <begin position="143"/>
        <end position="161"/>
    </location>
</feature>
<evidence type="ECO:0000313" key="3">
    <source>
        <dbReference type="EMBL" id="MEE6310235.1"/>
    </source>
</evidence>
<protein>
    <recommendedName>
        <fullName evidence="5">DUF4345 domain-containing protein</fullName>
    </recommendedName>
</protein>
<proteinExistence type="predicted"/>
<feature type="compositionally biased region" description="Basic and acidic residues" evidence="1">
    <location>
        <begin position="15"/>
        <end position="26"/>
    </location>
</feature>
<dbReference type="EMBL" id="JAZGQL010000023">
    <property type="protein sequence ID" value="MEE6310235.1"/>
    <property type="molecule type" value="Genomic_DNA"/>
</dbReference>
<keyword evidence="2" id="KW-1133">Transmembrane helix</keyword>